<sequence length="160" mass="18247">MVLVIVGKVVSELEKGGFDQTVVSSGNAASGDFSEDLWKTVREVSSVVLEDMEKAKRKEKMKNFLQAEEVKEMCRFAGEVGIRGEMLREYSFKWEREKMEESEFYQSLERFKEEEEKTEGQEEGSSYGIGALEQDSVEDSGAEEPKIVSLPKWCGKINYM</sequence>
<name>A0ABS8SAJ0_DATST</name>
<evidence type="ECO:0000313" key="2">
    <source>
        <dbReference type="EMBL" id="MCD7455845.1"/>
    </source>
</evidence>
<evidence type="ECO:0000256" key="1">
    <source>
        <dbReference type="SAM" id="MobiDB-lite"/>
    </source>
</evidence>
<proteinExistence type="predicted"/>
<protein>
    <submittedName>
        <fullName evidence="2">Uncharacterized protein</fullName>
    </submittedName>
</protein>
<evidence type="ECO:0000313" key="3">
    <source>
        <dbReference type="Proteomes" id="UP000823775"/>
    </source>
</evidence>
<dbReference type="PANTHER" id="PTHR46862">
    <property type="entry name" value="OS07G0661900 PROTEIN"/>
    <property type="match status" value="1"/>
</dbReference>
<feature type="compositionally biased region" description="Basic and acidic residues" evidence="1">
    <location>
        <begin position="110"/>
        <end position="120"/>
    </location>
</feature>
<reference evidence="2 3" key="1">
    <citation type="journal article" date="2021" name="BMC Genomics">
        <title>Datura genome reveals duplications of psychoactive alkaloid biosynthetic genes and high mutation rate following tissue culture.</title>
        <authorList>
            <person name="Rajewski A."/>
            <person name="Carter-House D."/>
            <person name="Stajich J."/>
            <person name="Litt A."/>
        </authorList>
    </citation>
    <scope>NUCLEOTIDE SEQUENCE [LARGE SCALE GENOMIC DNA]</scope>
    <source>
        <strain evidence="2">AR-01</strain>
    </source>
</reference>
<dbReference type="PANTHER" id="PTHR46862:SF2">
    <property type="entry name" value="OS02G0611400 PROTEIN"/>
    <property type="match status" value="1"/>
</dbReference>
<keyword evidence="3" id="KW-1185">Reference proteome</keyword>
<comment type="caution">
    <text evidence="2">The sequence shown here is derived from an EMBL/GenBank/DDBJ whole genome shotgun (WGS) entry which is preliminary data.</text>
</comment>
<accession>A0ABS8SAJ0</accession>
<dbReference type="Proteomes" id="UP000823775">
    <property type="component" value="Unassembled WGS sequence"/>
</dbReference>
<dbReference type="EMBL" id="JACEIK010000370">
    <property type="protein sequence ID" value="MCD7455845.1"/>
    <property type="molecule type" value="Genomic_DNA"/>
</dbReference>
<organism evidence="2 3">
    <name type="scientific">Datura stramonium</name>
    <name type="common">Jimsonweed</name>
    <name type="synonym">Common thornapple</name>
    <dbReference type="NCBI Taxonomy" id="4076"/>
    <lineage>
        <taxon>Eukaryota</taxon>
        <taxon>Viridiplantae</taxon>
        <taxon>Streptophyta</taxon>
        <taxon>Embryophyta</taxon>
        <taxon>Tracheophyta</taxon>
        <taxon>Spermatophyta</taxon>
        <taxon>Magnoliopsida</taxon>
        <taxon>eudicotyledons</taxon>
        <taxon>Gunneridae</taxon>
        <taxon>Pentapetalae</taxon>
        <taxon>asterids</taxon>
        <taxon>lamiids</taxon>
        <taxon>Solanales</taxon>
        <taxon>Solanaceae</taxon>
        <taxon>Solanoideae</taxon>
        <taxon>Datureae</taxon>
        <taxon>Datura</taxon>
    </lineage>
</organism>
<gene>
    <name evidence="2" type="ORF">HAX54_029769</name>
</gene>
<feature type="region of interest" description="Disordered" evidence="1">
    <location>
        <begin position="110"/>
        <end position="143"/>
    </location>
</feature>